<evidence type="ECO:0000256" key="1">
    <source>
        <dbReference type="ARBA" id="ARBA00004138"/>
    </source>
</evidence>
<dbReference type="CDD" id="cd00030">
    <property type="entry name" value="C2"/>
    <property type="match status" value="1"/>
</dbReference>
<keyword evidence="9" id="KW-1185">Reference proteome</keyword>
<dbReference type="SUPFAM" id="SSF49562">
    <property type="entry name" value="C2 domain (Calcium/lipid-binding domain, CaLB)"/>
    <property type="match status" value="2"/>
</dbReference>
<evidence type="ECO:0000256" key="5">
    <source>
        <dbReference type="ARBA" id="ARBA00023273"/>
    </source>
</evidence>
<evidence type="ECO:0000313" key="9">
    <source>
        <dbReference type="Proteomes" id="UP001165740"/>
    </source>
</evidence>
<feature type="coiled-coil region" evidence="6">
    <location>
        <begin position="63"/>
        <end position="123"/>
    </location>
</feature>
<evidence type="ECO:0000313" key="12">
    <source>
        <dbReference type="RefSeq" id="XP_055891766.1"/>
    </source>
</evidence>
<dbReference type="InterPro" id="IPR035892">
    <property type="entry name" value="C2_domain_sf"/>
</dbReference>
<dbReference type="GO" id="GO:1905515">
    <property type="term" value="P:non-motile cilium assembly"/>
    <property type="evidence" value="ECO:0007669"/>
    <property type="project" value="TreeGrafter"/>
</dbReference>
<feature type="compositionally biased region" description="Low complexity" evidence="7">
    <location>
        <begin position="1168"/>
        <end position="1178"/>
    </location>
</feature>
<dbReference type="GO" id="GO:0035869">
    <property type="term" value="C:ciliary transition zone"/>
    <property type="evidence" value="ECO:0007669"/>
    <property type="project" value="TreeGrafter"/>
</dbReference>
<evidence type="ECO:0000256" key="2">
    <source>
        <dbReference type="ARBA" id="ARBA00006042"/>
    </source>
</evidence>
<keyword evidence="5" id="KW-0966">Cell projection</keyword>
<name>A0A9W3AX15_BIOGL</name>
<feature type="domain" description="C2" evidence="8">
    <location>
        <begin position="766"/>
        <end position="890"/>
    </location>
</feature>
<dbReference type="GO" id="GO:0005856">
    <property type="term" value="C:cytoskeleton"/>
    <property type="evidence" value="ECO:0007669"/>
    <property type="project" value="UniProtKB-ARBA"/>
</dbReference>
<feature type="coiled-coil region" evidence="6">
    <location>
        <begin position="197"/>
        <end position="238"/>
    </location>
</feature>
<dbReference type="PANTHER" id="PTHR14240:SF1">
    <property type="entry name" value="PROTEIN FANTOM-RELATED"/>
    <property type="match status" value="1"/>
</dbReference>
<dbReference type="InterPro" id="IPR021656">
    <property type="entry name" value="C2-C2_1"/>
</dbReference>
<feature type="compositionally biased region" description="Polar residues" evidence="7">
    <location>
        <begin position="1032"/>
        <end position="1042"/>
    </location>
</feature>
<keyword evidence="4" id="KW-0969">Cilium</keyword>
<dbReference type="RefSeq" id="XP_055891765.1">
    <property type="nucleotide sequence ID" value="XM_056035790.1"/>
</dbReference>
<feature type="compositionally biased region" description="Acidic residues" evidence="7">
    <location>
        <begin position="1144"/>
        <end position="1156"/>
    </location>
</feature>
<feature type="region of interest" description="Disordered" evidence="7">
    <location>
        <begin position="920"/>
        <end position="1018"/>
    </location>
</feature>
<evidence type="ECO:0000256" key="7">
    <source>
        <dbReference type="SAM" id="MobiDB-lite"/>
    </source>
</evidence>
<feature type="region of interest" description="Disordered" evidence="7">
    <location>
        <begin position="1130"/>
        <end position="1202"/>
    </location>
</feature>
<feature type="coiled-coil region" evidence="6">
    <location>
        <begin position="413"/>
        <end position="447"/>
    </location>
</feature>
<dbReference type="InterPro" id="IPR000008">
    <property type="entry name" value="C2_dom"/>
</dbReference>
<dbReference type="Pfam" id="PF18111">
    <property type="entry name" value="RPGR1_C"/>
    <property type="match status" value="1"/>
</dbReference>
<dbReference type="RefSeq" id="XP_055891764.1">
    <property type="nucleotide sequence ID" value="XM_056035789.1"/>
</dbReference>
<dbReference type="GeneID" id="106069752"/>
<reference evidence="10 11" key="1">
    <citation type="submission" date="2025-04" db="UniProtKB">
        <authorList>
            <consortium name="RefSeq"/>
        </authorList>
    </citation>
    <scope>IDENTIFICATION</scope>
</reference>
<feature type="coiled-coil region" evidence="6">
    <location>
        <begin position="491"/>
        <end position="539"/>
    </location>
</feature>
<sequence length="1373" mass="158220">MADDLIPTKDISNNANRNLPNEAILKKSQVSKYSRDELEDKFLRMYEEYIILKKHARKQEDKIKRMATKLLRLVNDKKKLEKEGKGVRSVEVEEKFEEMTARIQALEKQNSQLKEKLTLTKQMASVGPKRGTYTHVRAVIDTNRIPSKHSSTVQIDPRITHKNLRVMGPHPTHVTMTSSEQQLLRSSPSPQYGHSILEATRADKNRLEDQLAQMREQVQVYEMEIENLKEQNKLQKAEFDEDLLKIKQKITTDQKHNLQENIDMIKLQREIKEKSTVLTVLQSKYEQLEQSSRTVKQAHEQILREMEHLNLQLQEEENRNLTLQNQLKLSNNNEKKVLELQEQVSDLQKECNVLKEANEKLVSSAFDLEREREWRQRENTLKVQIAQLEATLKSDLGEKGGIIDKYAMERDAHEKLQAEHRELSVNYYTLKEQMDDLNEKMKFFTKESQVDFTEIEEALVLIKQKKQRDQRPPDFLQEVEDEFHKDHKKALLELQAEFAETVHELEKTRNMLIVQHKINKDYQTEVTLSTNKLDEVKKEYEMKLDEYARLLDIRAARIKKLESQLRDVAYGTRQYRIPPPDDDAESTITDFDETVSLERGQNLFEIHIDKINLSKDALEKIGDEEPNLFCTWEFFEFEIQSTPVVRGARPVFDFTSQYIVRVDDFFLHYLQKDSCTVELHQSFGQDYKTIAACQLVFSDIFDKLHGRIHGTASLTGITDGETGIGYGTIDYWVRMRVPMEQALRLYKERTKALGYIMTNERLTKQALEALDETAAMRPPDNINELHVKIIRCSRLQSRRPNVQPSPYCAYKLLDFPDHDTIILRNTNNPEFNDHKIYSVPVSAELDQYLRTTKLQLFVFDDTDPDVESYLGLAEIPLLPLAHNKPVSGEFQLTRGAGNAQSGVIEVEMKWQYIYLPPKLPKHEPQEPETADVKMPRPPVDHPTPEELVGPVRPEAPLSPKKQRGPTATSTPLDKNKLKAVEDQIIPAGSHQPKAAARRKVQISEDETNYSENKSNAVNDTVSRVVSNFMPSMSESLTDTLQDQNHHMPSTILEETASRLPRKPSVESEEGEELQARPTPPRSSLQMESGSEDESERSLYEHYSKVSSYSIPKPMVRTKWLTGKTMKDAYLKPKSPVSSTHEDEGNIEEEIEEDIEDESKHEVVDSARSSEVSETTAVESDSEGVMLQMSSKSKRKSKQTKASNTVTIVIAELSLDEDSPPMLDENVKQLFVEYRFYGVDPSETETPFSLPKPKPHQPIQFNFSKTIPVDLDTHYERRRYLASMLLPNHPEKGRLKFTVVSEPPESTDLECEDVAVAYVDLRKMLREDKDLKEQNIELLDVATEKNVIGHLLVTVECVAVMKAVQSEMQTDGTI</sequence>
<dbReference type="Proteomes" id="UP001165740">
    <property type="component" value="Chromosome 7"/>
</dbReference>
<evidence type="ECO:0000259" key="8">
    <source>
        <dbReference type="PROSITE" id="PS50004"/>
    </source>
</evidence>
<feature type="compositionally biased region" description="Basic and acidic residues" evidence="7">
    <location>
        <begin position="920"/>
        <end position="944"/>
    </location>
</feature>
<evidence type="ECO:0000256" key="4">
    <source>
        <dbReference type="ARBA" id="ARBA00023069"/>
    </source>
</evidence>
<feature type="coiled-coil region" evidence="6">
    <location>
        <begin position="271"/>
        <end position="364"/>
    </location>
</feature>
<dbReference type="Pfam" id="PF11618">
    <property type="entry name" value="C2-C2_1"/>
    <property type="match status" value="1"/>
</dbReference>
<evidence type="ECO:0000256" key="6">
    <source>
        <dbReference type="SAM" id="Coils"/>
    </source>
</evidence>
<comment type="similarity">
    <text evidence="2">Belongs to the RPGRIP1 family.</text>
</comment>
<organism evidence="9 12">
    <name type="scientific">Biomphalaria glabrata</name>
    <name type="common">Bloodfluke planorb</name>
    <name type="synonym">Freshwater snail</name>
    <dbReference type="NCBI Taxonomy" id="6526"/>
    <lineage>
        <taxon>Eukaryota</taxon>
        <taxon>Metazoa</taxon>
        <taxon>Spiralia</taxon>
        <taxon>Lophotrochozoa</taxon>
        <taxon>Mollusca</taxon>
        <taxon>Gastropoda</taxon>
        <taxon>Heterobranchia</taxon>
        <taxon>Euthyneura</taxon>
        <taxon>Panpulmonata</taxon>
        <taxon>Hygrophila</taxon>
        <taxon>Lymnaeoidea</taxon>
        <taxon>Planorbidae</taxon>
        <taxon>Biomphalaria</taxon>
    </lineage>
</organism>
<dbReference type="Pfam" id="PF00168">
    <property type="entry name" value="C2"/>
    <property type="match status" value="1"/>
</dbReference>
<dbReference type="FunFam" id="2.60.40.150:FF:000073">
    <property type="entry name" value="protein fantom isoform X1"/>
    <property type="match status" value="1"/>
</dbReference>
<evidence type="ECO:0000256" key="3">
    <source>
        <dbReference type="ARBA" id="ARBA00023054"/>
    </source>
</evidence>
<proteinExistence type="inferred from homology"/>
<dbReference type="OMA" id="IEMYRPA"/>
<dbReference type="InterPro" id="IPR031139">
    <property type="entry name" value="RPGRIP1_fam"/>
</dbReference>
<feature type="compositionally biased region" description="Polar residues" evidence="7">
    <location>
        <begin position="1009"/>
        <end position="1018"/>
    </location>
</feature>
<evidence type="ECO:0000313" key="10">
    <source>
        <dbReference type="RefSeq" id="XP_055891764.1"/>
    </source>
</evidence>
<protein>
    <submittedName>
        <fullName evidence="10 11">Protein fantom-like isoform X1</fullName>
    </submittedName>
</protein>
<dbReference type="SMART" id="SM00239">
    <property type="entry name" value="C2"/>
    <property type="match status" value="1"/>
</dbReference>
<feature type="region of interest" description="Disordered" evidence="7">
    <location>
        <begin position="1032"/>
        <end position="1105"/>
    </location>
</feature>
<dbReference type="PANTHER" id="PTHR14240">
    <property type="entry name" value="RETINITIS PIGMENTOSA GTPASE REGULATOR-INTERACTING PROTEIN"/>
    <property type="match status" value="1"/>
</dbReference>
<dbReference type="Gene3D" id="2.60.40.150">
    <property type="entry name" value="C2 domain"/>
    <property type="match status" value="3"/>
</dbReference>
<evidence type="ECO:0000313" key="11">
    <source>
        <dbReference type="RefSeq" id="XP_055891765.1"/>
    </source>
</evidence>
<dbReference type="PROSITE" id="PS50004">
    <property type="entry name" value="C2"/>
    <property type="match status" value="1"/>
</dbReference>
<gene>
    <name evidence="10 11 12" type="primary">LOC106069752</name>
</gene>
<keyword evidence="3 6" id="KW-0175">Coiled coil</keyword>
<dbReference type="InterPro" id="IPR041091">
    <property type="entry name" value="RPGRIP1_C"/>
</dbReference>
<accession>A0A9W3AX15</accession>
<comment type="subcellular location">
    <subcellularLocation>
        <location evidence="1">Cell projection</location>
        <location evidence="1">Cilium</location>
    </subcellularLocation>
</comment>
<dbReference type="RefSeq" id="XP_055891766.1">
    <property type="nucleotide sequence ID" value="XM_056035791.1"/>
</dbReference>
<dbReference type="OrthoDB" id="2133912at2759"/>